<protein>
    <submittedName>
        <fullName evidence="1">Uncharacterized protein</fullName>
    </submittedName>
</protein>
<accession>A0A2V3PYJ8</accession>
<evidence type="ECO:0000313" key="2">
    <source>
        <dbReference type="Proteomes" id="UP000247973"/>
    </source>
</evidence>
<keyword evidence="2" id="KW-1185">Reference proteome</keyword>
<gene>
    <name evidence="1" type="ORF">CLV62_104123</name>
</gene>
<reference evidence="1 2" key="1">
    <citation type="submission" date="2018-03" db="EMBL/GenBank/DDBJ databases">
        <title>Genomic Encyclopedia of Archaeal and Bacterial Type Strains, Phase II (KMG-II): from individual species to whole genera.</title>
        <authorList>
            <person name="Goeker M."/>
        </authorList>
    </citation>
    <scope>NUCLEOTIDE SEQUENCE [LARGE SCALE GENOMIC DNA]</scope>
    <source>
        <strain evidence="1 2">DSM 100214</strain>
    </source>
</reference>
<dbReference type="EMBL" id="QICL01000004">
    <property type="protein sequence ID" value="PXV66862.1"/>
    <property type="molecule type" value="Genomic_DNA"/>
</dbReference>
<evidence type="ECO:0000313" key="1">
    <source>
        <dbReference type="EMBL" id="PXV66862.1"/>
    </source>
</evidence>
<sequence length="72" mass="8414">MDGNEIYTQTQTDNFINSYETTDGKRFECHCGVLLFKVVGNKLQFKCRYSKCKKIHEIDILELVHKIRSGEV</sequence>
<comment type="caution">
    <text evidence="1">The sequence shown here is derived from an EMBL/GenBank/DDBJ whole genome shotgun (WGS) entry which is preliminary data.</text>
</comment>
<organism evidence="1 2">
    <name type="scientific">Dysgonomonas alginatilytica</name>
    <dbReference type="NCBI Taxonomy" id="1605892"/>
    <lineage>
        <taxon>Bacteria</taxon>
        <taxon>Pseudomonadati</taxon>
        <taxon>Bacteroidota</taxon>
        <taxon>Bacteroidia</taxon>
        <taxon>Bacteroidales</taxon>
        <taxon>Dysgonomonadaceae</taxon>
        <taxon>Dysgonomonas</taxon>
    </lineage>
</organism>
<name>A0A2V3PYJ8_9BACT</name>
<dbReference type="AlphaFoldDB" id="A0A2V3PYJ8"/>
<proteinExistence type="predicted"/>
<dbReference type="Proteomes" id="UP000247973">
    <property type="component" value="Unassembled WGS sequence"/>
</dbReference>